<reference evidence="3" key="1">
    <citation type="journal article" date="2019" name="Int. J. Syst. Evol. Microbiol.">
        <title>The Global Catalogue of Microorganisms (GCM) 10K type strain sequencing project: providing services to taxonomists for standard genome sequencing and annotation.</title>
        <authorList>
            <consortium name="The Broad Institute Genomics Platform"/>
            <consortium name="The Broad Institute Genome Sequencing Center for Infectious Disease"/>
            <person name="Wu L."/>
            <person name="Ma J."/>
        </authorList>
    </citation>
    <scope>NUCLEOTIDE SEQUENCE [LARGE SCALE GENOMIC DNA]</scope>
    <source>
        <strain evidence="3">NBRC 15640</strain>
    </source>
</reference>
<sequence>MSWIYLEKKYWEKKYINYGASRKILTEQHEFVIYISMFLVFSILTFTYFFEYGRKIKVLGYVNPSSGIVKVYSPNDGYIRNKFITEGQEVYNGLPLAKVEYRKHFEKITDNKNKDRYICYAAIPNHWVINPGSIVSMCTVALDSKANHVGHISGDGKLNLNIKLANEWHNSLINLDWESMRRPLHDLKNKYNTISVVNV</sequence>
<dbReference type="AlphaFoldDB" id="A0AAV5P0F0"/>
<gene>
    <name evidence="2" type="ORF">GCM10007932_56150</name>
</gene>
<keyword evidence="1" id="KW-1133">Transmembrane helix</keyword>
<name>A0AAV5P0F0_9VIBR</name>
<dbReference type="RefSeq" id="WP_224055747.1">
    <property type="nucleotide sequence ID" value="NZ_AP025145.1"/>
</dbReference>
<organism evidence="2 3">
    <name type="scientific">Vibrio penaeicida</name>
    <dbReference type="NCBI Taxonomy" id="104609"/>
    <lineage>
        <taxon>Bacteria</taxon>
        <taxon>Pseudomonadati</taxon>
        <taxon>Pseudomonadota</taxon>
        <taxon>Gammaproteobacteria</taxon>
        <taxon>Vibrionales</taxon>
        <taxon>Vibrionaceae</taxon>
        <taxon>Vibrio</taxon>
    </lineage>
</organism>
<dbReference type="EMBL" id="BSNX01000075">
    <property type="protein sequence ID" value="GLQ76252.1"/>
    <property type="molecule type" value="Genomic_DNA"/>
</dbReference>
<evidence type="ECO:0000313" key="2">
    <source>
        <dbReference type="EMBL" id="GLQ76252.1"/>
    </source>
</evidence>
<keyword evidence="1" id="KW-0812">Transmembrane</keyword>
<dbReference type="Proteomes" id="UP001156690">
    <property type="component" value="Unassembled WGS sequence"/>
</dbReference>
<feature type="transmembrane region" description="Helical" evidence="1">
    <location>
        <begin position="31"/>
        <end position="50"/>
    </location>
</feature>
<comment type="caution">
    <text evidence="2">The sequence shown here is derived from an EMBL/GenBank/DDBJ whole genome shotgun (WGS) entry which is preliminary data.</text>
</comment>
<keyword evidence="3" id="KW-1185">Reference proteome</keyword>
<accession>A0AAV5P0F0</accession>
<protein>
    <recommendedName>
        <fullName evidence="4">HlyD family efflux transporter periplasmic adaptor subunit</fullName>
    </recommendedName>
</protein>
<keyword evidence="1" id="KW-0472">Membrane</keyword>
<evidence type="ECO:0000313" key="3">
    <source>
        <dbReference type="Proteomes" id="UP001156690"/>
    </source>
</evidence>
<evidence type="ECO:0008006" key="4">
    <source>
        <dbReference type="Google" id="ProtNLM"/>
    </source>
</evidence>
<evidence type="ECO:0000256" key="1">
    <source>
        <dbReference type="SAM" id="Phobius"/>
    </source>
</evidence>
<proteinExistence type="predicted"/>